<sequence length="455" mass="47090">MFFSDRTSAGRRLACEVSRLGLAEPVVVALPRGGVPVAAEVARALDAPLDVIMVRKLGVPFQPEVAFGAIGEGGVRLINGATVRAAGLGERDCARVEETERAELQRRLTSYRHGRERIALAGRTVVIVDDGIATGSTASVACQAAREHGAAQVILAVPVAAPQALAQLRREADDVVCLSTPRHFSAVGQWYEDFSQVGDEEVAALLAEGARARPAAPAQASGQGPTPAGEVVVGAGGTALPGLLNVPEGAAGVVVFAHGSGSSRLSPRNRHVAEVLNRAGLATLLFDLLTPSEARDRAKVFDIPLLALRLTQATGWLRAQLDVRICYFGASTGAAAALVAAAEPRSDIAAIVSRGGRPDLAVSRLAAVRAPTLLIVGGADDQVLDLNRQAAARMRCEHRIGVVPGATHLFEEPGALDAVADAALDWFTRHLSHLGAVPASPTKGDGGEGHAPGRA</sequence>
<proteinExistence type="predicted"/>
<dbReference type="GeneID" id="49381454"/>
<dbReference type="OrthoDB" id="9810066at2"/>
<evidence type="ECO:0000313" key="4">
    <source>
        <dbReference type="Proteomes" id="UP000231791"/>
    </source>
</evidence>
<dbReference type="InterPro" id="IPR026555">
    <property type="entry name" value="NSL3/Tex30"/>
</dbReference>
<name>A0A2K8P615_STRLA</name>
<reference evidence="3 4" key="1">
    <citation type="submission" date="2017-11" db="EMBL/GenBank/DDBJ databases">
        <title>Complete genome sequence of Streptomyces lavendulae subsp. lavendulae CCM 3239 (formerly 'Streptomyces aureofaciens CCM 3239'), the producer of the angucycline-type antibiotic auricin.</title>
        <authorList>
            <person name="Busche T."/>
            <person name="Novakova R."/>
            <person name="Al'Dilaimi A."/>
            <person name="Homerova D."/>
            <person name="Feckova L."/>
            <person name="Rezuchova B."/>
            <person name="Mingyar E."/>
            <person name="Csolleiova D."/>
            <person name="Bekeova C."/>
            <person name="Winkler A."/>
            <person name="Sevcikova B."/>
            <person name="Kalinowski J."/>
            <person name="Kormanec J."/>
            <person name="Ruckert C."/>
        </authorList>
    </citation>
    <scope>NUCLEOTIDE SEQUENCE [LARGE SCALE GENOMIC DNA]</scope>
    <source>
        <strain evidence="3 4">CCM 3239</strain>
    </source>
</reference>
<dbReference type="InterPro" id="IPR002925">
    <property type="entry name" value="Dienelactn_hydro"/>
</dbReference>
<dbReference type="SUPFAM" id="SSF53474">
    <property type="entry name" value="alpha/beta-Hydrolases"/>
    <property type="match status" value="1"/>
</dbReference>
<dbReference type="CDD" id="cd06223">
    <property type="entry name" value="PRTases_typeI"/>
    <property type="match status" value="1"/>
</dbReference>
<dbReference type="PANTHER" id="PTHR13136:SF11">
    <property type="entry name" value="TESTIS-EXPRESSED PROTEIN 30"/>
    <property type="match status" value="1"/>
</dbReference>
<evidence type="ECO:0000313" key="3">
    <source>
        <dbReference type="EMBL" id="ATZ22189.1"/>
    </source>
</evidence>
<dbReference type="AlphaFoldDB" id="A0A2K8P615"/>
<dbReference type="RefSeq" id="WP_051840433.1">
    <property type="nucleotide sequence ID" value="NZ_CP024985.1"/>
</dbReference>
<dbReference type="InterPro" id="IPR029058">
    <property type="entry name" value="AB_hydrolase_fold"/>
</dbReference>
<organism evidence="3 4">
    <name type="scientific">Streptomyces lavendulae subsp. lavendulae</name>
    <dbReference type="NCBI Taxonomy" id="58340"/>
    <lineage>
        <taxon>Bacteria</taxon>
        <taxon>Bacillati</taxon>
        <taxon>Actinomycetota</taxon>
        <taxon>Actinomycetes</taxon>
        <taxon>Kitasatosporales</taxon>
        <taxon>Streptomycetaceae</taxon>
        <taxon>Streptomyces</taxon>
    </lineage>
</organism>
<dbReference type="Pfam" id="PF01738">
    <property type="entry name" value="DLH"/>
    <property type="match status" value="1"/>
</dbReference>
<dbReference type="GO" id="GO:0016787">
    <property type="term" value="F:hydrolase activity"/>
    <property type="evidence" value="ECO:0007669"/>
    <property type="project" value="InterPro"/>
</dbReference>
<accession>A0A2K8P615</accession>
<evidence type="ECO:0000259" key="2">
    <source>
        <dbReference type="Pfam" id="PF01738"/>
    </source>
</evidence>
<evidence type="ECO:0000259" key="1">
    <source>
        <dbReference type="Pfam" id="PF00156"/>
    </source>
</evidence>
<feature type="domain" description="Dienelactone hydrolase" evidence="2">
    <location>
        <begin position="316"/>
        <end position="435"/>
    </location>
</feature>
<protein>
    <submittedName>
        <fullName evidence="3">Phosphoribosyl transferase</fullName>
    </submittedName>
</protein>
<dbReference type="Gene3D" id="3.40.50.1820">
    <property type="entry name" value="alpha/beta hydrolase"/>
    <property type="match status" value="1"/>
</dbReference>
<dbReference type="SUPFAM" id="SSF53271">
    <property type="entry name" value="PRTase-like"/>
    <property type="match status" value="1"/>
</dbReference>
<dbReference type="GO" id="GO:0016740">
    <property type="term" value="F:transferase activity"/>
    <property type="evidence" value="ECO:0007669"/>
    <property type="project" value="UniProtKB-KW"/>
</dbReference>
<keyword evidence="3" id="KW-0808">Transferase</keyword>
<dbReference type="PANTHER" id="PTHR13136">
    <property type="entry name" value="TESTIS DEVELOPMENT PROTEIN PRTD"/>
    <property type="match status" value="1"/>
</dbReference>
<dbReference type="Pfam" id="PF00156">
    <property type="entry name" value="Pribosyltran"/>
    <property type="match status" value="1"/>
</dbReference>
<dbReference type="Proteomes" id="UP000231791">
    <property type="component" value="Chromosome"/>
</dbReference>
<dbReference type="EMBL" id="CP024985">
    <property type="protein sequence ID" value="ATZ22189.1"/>
    <property type="molecule type" value="Genomic_DNA"/>
</dbReference>
<dbReference type="InterPro" id="IPR000836">
    <property type="entry name" value="PRTase_dom"/>
</dbReference>
<gene>
    <name evidence="3" type="ORF">SLAV_01300</name>
</gene>
<keyword evidence="4" id="KW-1185">Reference proteome</keyword>
<dbReference type="InterPro" id="IPR029057">
    <property type="entry name" value="PRTase-like"/>
</dbReference>
<dbReference type="Gene3D" id="3.30.1310.20">
    <property type="entry name" value="PRTase-like"/>
    <property type="match status" value="1"/>
</dbReference>
<feature type="domain" description="Phosphoribosyltransferase" evidence="1">
    <location>
        <begin position="10"/>
        <end position="179"/>
    </location>
</feature>
<dbReference type="Gene3D" id="3.40.50.2020">
    <property type="match status" value="1"/>
</dbReference>
<dbReference type="KEGG" id="slx:SLAV_01300"/>